<evidence type="ECO:0000313" key="8">
    <source>
        <dbReference type="EMBL" id="SKC24088.1"/>
    </source>
</evidence>
<organism evidence="8 9">
    <name type="scientific">Alkalitalea saponilacus</name>
    <dbReference type="NCBI Taxonomy" id="889453"/>
    <lineage>
        <taxon>Bacteria</taxon>
        <taxon>Pseudomonadati</taxon>
        <taxon>Bacteroidota</taxon>
        <taxon>Bacteroidia</taxon>
        <taxon>Marinilabiliales</taxon>
        <taxon>Marinilabiliaceae</taxon>
        <taxon>Alkalitalea</taxon>
    </lineage>
</organism>
<dbReference type="InterPro" id="IPR017853">
    <property type="entry name" value="GH"/>
</dbReference>
<keyword evidence="8" id="KW-0858">Xylan degradation</keyword>
<keyword evidence="6" id="KW-0732">Signal</keyword>
<comment type="similarity">
    <text evidence="5">Belongs to the glycosyl hydrolase 10 (cellulase F) family.</text>
</comment>
<proteinExistence type="inferred from homology"/>
<dbReference type="PROSITE" id="PS51257">
    <property type="entry name" value="PROKAR_LIPOPROTEIN"/>
    <property type="match status" value="1"/>
</dbReference>
<keyword evidence="3 5" id="KW-0326">Glycosidase</keyword>
<dbReference type="EC" id="3.2.1.8" evidence="5"/>
<feature type="chain" id="PRO_5013137816" description="Beta-xylanase" evidence="6">
    <location>
        <begin position="23"/>
        <end position="376"/>
    </location>
</feature>
<gene>
    <name evidence="8" type="ORF">SAMN03080601_03380</name>
</gene>
<protein>
    <recommendedName>
        <fullName evidence="5">Beta-xylanase</fullName>
        <ecNumber evidence="5">3.2.1.8</ecNumber>
    </recommendedName>
</protein>
<dbReference type="Proteomes" id="UP000191055">
    <property type="component" value="Unassembled WGS sequence"/>
</dbReference>
<reference evidence="8 9" key="1">
    <citation type="submission" date="2017-02" db="EMBL/GenBank/DDBJ databases">
        <authorList>
            <person name="Peterson S.W."/>
        </authorList>
    </citation>
    <scope>NUCLEOTIDE SEQUENCE [LARGE SCALE GENOMIC DNA]</scope>
    <source>
        <strain evidence="8 9">DSM 24412</strain>
    </source>
</reference>
<evidence type="ECO:0000256" key="1">
    <source>
        <dbReference type="ARBA" id="ARBA00022801"/>
    </source>
</evidence>
<evidence type="ECO:0000259" key="7">
    <source>
        <dbReference type="PROSITE" id="PS51760"/>
    </source>
</evidence>
<feature type="signal peptide" evidence="6">
    <location>
        <begin position="1"/>
        <end position="22"/>
    </location>
</feature>
<evidence type="ECO:0000256" key="3">
    <source>
        <dbReference type="ARBA" id="ARBA00023295"/>
    </source>
</evidence>
<dbReference type="Pfam" id="PF00331">
    <property type="entry name" value="Glyco_hydro_10"/>
    <property type="match status" value="1"/>
</dbReference>
<accession>A0A1T5HTS0</accession>
<dbReference type="InterPro" id="IPR044846">
    <property type="entry name" value="GH10"/>
</dbReference>
<dbReference type="Gene3D" id="3.20.20.80">
    <property type="entry name" value="Glycosidases"/>
    <property type="match status" value="1"/>
</dbReference>
<evidence type="ECO:0000256" key="2">
    <source>
        <dbReference type="ARBA" id="ARBA00023277"/>
    </source>
</evidence>
<dbReference type="AlphaFoldDB" id="A0A1T5HTS0"/>
<dbReference type="OrthoDB" id="9809277at2"/>
<dbReference type="GO" id="GO:0045493">
    <property type="term" value="P:xylan catabolic process"/>
    <property type="evidence" value="ECO:0007669"/>
    <property type="project" value="UniProtKB-KW"/>
</dbReference>
<dbReference type="SUPFAM" id="SSF51445">
    <property type="entry name" value="(Trans)glycosidases"/>
    <property type="match status" value="1"/>
</dbReference>
<dbReference type="EMBL" id="FUYV01000029">
    <property type="protein sequence ID" value="SKC24088.1"/>
    <property type="molecule type" value="Genomic_DNA"/>
</dbReference>
<dbReference type="RefSeq" id="WP_143255094.1">
    <property type="nucleotide sequence ID" value="NZ_FUYV01000029.1"/>
</dbReference>
<dbReference type="PANTHER" id="PTHR31490:SF90">
    <property type="entry name" value="ENDO-1,4-BETA-XYLANASE A"/>
    <property type="match status" value="1"/>
</dbReference>
<dbReference type="PROSITE" id="PS51760">
    <property type="entry name" value="GH10_2"/>
    <property type="match status" value="1"/>
</dbReference>
<sequence length="376" mass="43421">MKSLQKLATIALAIILMGSCTAQEEATTLKDALKDYFYIGTALNVPQVAGQDPQAIEIVKTHFNSVVAENCMKMMYLQPEEGVFFWDEADAFIEFAEANDMQVIGHTLVWHSQAPRWMFVDENGDQVSRERLIERMKTHVQTVVERYKGRVHGWDVVNETILDDGSWRQSPWVRIIGPEFVQMAFEFAHEIDPDVELYYNDYSVSRPEKRDGIYNMVKDLIDNGVKIDAVGLQGHLSMDFPTVEMKEEALQKLASLGVKVMVTEMDITVLPWPSRRHSAEVSLNYEISDEYNPYPNGLSEESYTALMDKYVDFFEMFMRNKDIISRVTVWGVDDNQSWRNNWPIRGRTDYPLLFDRDYQPKSAVTRIIELANAKKQ</sequence>
<comment type="catalytic activity">
    <reaction evidence="5">
        <text>Endohydrolysis of (1-&gt;4)-beta-D-xylosidic linkages in xylans.</text>
        <dbReference type="EC" id="3.2.1.8"/>
    </reaction>
</comment>
<evidence type="ECO:0000256" key="5">
    <source>
        <dbReference type="RuleBase" id="RU361174"/>
    </source>
</evidence>
<keyword evidence="9" id="KW-1185">Reference proteome</keyword>
<dbReference type="GO" id="GO:0031176">
    <property type="term" value="F:endo-1,4-beta-xylanase activity"/>
    <property type="evidence" value="ECO:0007669"/>
    <property type="project" value="UniProtKB-EC"/>
</dbReference>
<dbReference type="PANTHER" id="PTHR31490">
    <property type="entry name" value="GLYCOSYL HYDROLASE"/>
    <property type="match status" value="1"/>
</dbReference>
<keyword evidence="4 5" id="KW-0624">Polysaccharide degradation</keyword>
<dbReference type="PRINTS" id="PR00134">
    <property type="entry name" value="GLHYDRLASE10"/>
</dbReference>
<evidence type="ECO:0000256" key="4">
    <source>
        <dbReference type="ARBA" id="ARBA00023326"/>
    </source>
</evidence>
<dbReference type="SMART" id="SM00633">
    <property type="entry name" value="Glyco_10"/>
    <property type="match status" value="1"/>
</dbReference>
<dbReference type="InterPro" id="IPR001000">
    <property type="entry name" value="GH10_dom"/>
</dbReference>
<name>A0A1T5HTS0_9BACT</name>
<keyword evidence="2 5" id="KW-0119">Carbohydrate metabolism</keyword>
<evidence type="ECO:0000313" key="9">
    <source>
        <dbReference type="Proteomes" id="UP000191055"/>
    </source>
</evidence>
<keyword evidence="1 5" id="KW-0378">Hydrolase</keyword>
<dbReference type="STRING" id="889453.SAMN03080601_03380"/>
<feature type="domain" description="GH10" evidence="7">
    <location>
        <begin position="23"/>
        <end position="370"/>
    </location>
</feature>
<evidence type="ECO:0000256" key="6">
    <source>
        <dbReference type="SAM" id="SignalP"/>
    </source>
</evidence>